<evidence type="ECO:0000256" key="9">
    <source>
        <dbReference type="ARBA" id="ARBA00023136"/>
    </source>
</evidence>
<dbReference type="EMBL" id="CAJPEV010001684">
    <property type="protein sequence ID" value="CAG0893853.1"/>
    <property type="molecule type" value="Genomic_DNA"/>
</dbReference>
<dbReference type="Gene3D" id="1.10.287.770">
    <property type="entry name" value="YojJ-like"/>
    <property type="match status" value="1"/>
</dbReference>
<evidence type="ECO:0000256" key="13">
    <source>
        <dbReference type="SAM" id="Phobius"/>
    </source>
</evidence>
<keyword evidence="8 12" id="KW-0406">Ion transport</keyword>
<name>A0A7R8XD09_9CRUS</name>
<evidence type="ECO:0000256" key="4">
    <source>
        <dbReference type="ARBA" id="ARBA00022461"/>
    </source>
</evidence>
<organism evidence="14">
    <name type="scientific">Darwinula stevensoni</name>
    <dbReference type="NCBI Taxonomy" id="69355"/>
    <lineage>
        <taxon>Eukaryota</taxon>
        <taxon>Metazoa</taxon>
        <taxon>Ecdysozoa</taxon>
        <taxon>Arthropoda</taxon>
        <taxon>Crustacea</taxon>
        <taxon>Oligostraca</taxon>
        <taxon>Ostracoda</taxon>
        <taxon>Podocopa</taxon>
        <taxon>Podocopida</taxon>
        <taxon>Darwinulocopina</taxon>
        <taxon>Darwinuloidea</taxon>
        <taxon>Darwinulidae</taxon>
        <taxon>Darwinula</taxon>
    </lineage>
</organism>
<keyword evidence="5 12" id="KW-0812">Transmembrane</keyword>
<dbReference type="PANTHER" id="PTHR11690">
    <property type="entry name" value="AMILORIDE-SENSITIVE SODIUM CHANNEL-RELATED"/>
    <property type="match status" value="1"/>
</dbReference>
<feature type="transmembrane region" description="Helical" evidence="13">
    <location>
        <begin position="20"/>
        <end position="38"/>
    </location>
</feature>
<evidence type="ECO:0000256" key="3">
    <source>
        <dbReference type="ARBA" id="ARBA00022448"/>
    </source>
</evidence>
<dbReference type="OrthoDB" id="5874059at2759"/>
<evidence type="ECO:0000256" key="2">
    <source>
        <dbReference type="ARBA" id="ARBA00007193"/>
    </source>
</evidence>
<evidence type="ECO:0000256" key="8">
    <source>
        <dbReference type="ARBA" id="ARBA00023065"/>
    </source>
</evidence>
<evidence type="ECO:0000313" key="14">
    <source>
        <dbReference type="EMBL" id="CAD7248042.1"/>
    </source>
</evidence>
<evidence type="ECO:0000313" key="15">
    <source>
        <dbReference type="Proteomes" id="UP000677054"/>
    </source>
</evidence>
<keyword evidence="10 12" id="KW-0739">Sodium transport</keyword>
<evidence type="ECO:0000256" key="7">
    <source>
        <dbReference type="ARBA" id="ARBA00023053"/>
    </source>
</evidence>
<protein>
    <submittedName>
        <fullName evidence="14">Uncharacterized protein</fullName>
    </submittedName>
</protein>
<keyword evidence="6 13" id="KW-1133">Transmembrane helix</keyword>
<proteinExistence type="inferred from homology"/>
<keyword evidence="4 12" id="KW-0894">Sodium channel</keyword>
<dbReference type="GO" id="GO:0005886">
    <property type="term" value="C:plasma membrane"/>
    <property type="evidence" value="ECO:0007669"/>
    <property type="project" value="TreeGrafter"/>
</dbReference>
<dbReference type="GO" id="GO:0015280">
    <property type="term" value="F:ligand-gated sodium channel activity"/>
    <property type="evidence" value="ECO:0007669"/>
    <property type="project" value="TreeGrafter"/>
</dbReference>
<accession>A0A7R8XD09</accession>
<sequence>MGKVDSVREPEVVSRQKRPVFRITVKAIVIVVSAALAFRQVILLVEEYASFPTNTLYVIEDTETVRAPAFTICPKPSARANSKFSLETWKDEKTAKQSTIAEKFNDIFIPFEDLIKIDPLFKSWIRNTSTMNGETIMTLSQIKNASTINGETFMTDSNGTGDWRERTFYRRARNDSRLPYYKCLTMFLMDEMSTGGKPCKEYFIGINFNAITTTKLDARSAKVEVFVHDQREKFARLYLFEPENIVLRNNTVTTLLIRPEFIEKQNRWQDPCTLDEGYSYSRCMEKCFWKNIQLDKDLPCLNPSLLPEEAILLKPKCQDIETERKHLQKLTTAYENHTLLAYCNCPKRCKVADYHIFVDPSPACQEEFDNYTDAGYAWLAISFPSKRVPIFLEKEKVSLTDLLANIGGIIGICLGVSLVGLFEFIDRACAFIWRKLFPWATAVVDVVDKN</sequence>
<comment type="subcellular location">
    <subcellularLocation>
        <location evidence="1">Membrane</location>
        <topology evidence="1">Multi-pass membrane protein</topology>
    </subcellularLocation>
</comment>
<gene>
    <name evidence="14" type="ORF">DSTB1V02_LOCUS7865</name>
</gene>
<evidence type="ECO:0000256" key="6">
    <source>
        <dbReference type="ARBA" id="ARBA00022989"/>
    </source>
</evidence>
<dbReference type="EMBL" id="LR901201">
    <property type="protein sequence ID" value="CAD7248042.1"/>
    <property type="molecule type" value="Genomic_DNA"/>
</dbReference>
<keyword evidence="3 12" id="KW-0813">Transport</keyword>
<dbReference type="PRINTS" id="PR01078">
    <property type="entry name" value="AMINACHANNEL"/>
</dbReference>
<evidence type="ECO:0000256" key="10">
    <source>
        <dbReference type="ARBA" id="ARBA00023201"/>
    </source>
</evidence>
<evidence type="ECO:0000256" key="12">
    <source>
        <dbReference type="RuleBase" id="RU000679"/>
    </source>
</evidence>
<keyword evidence="11 12" id="KW-0407">Ion channel</keyword>
<comment type="similarity">
    <text evidence="2 12">Belongs to the amiloride-sensitive sodium channel (TC 1.A.6) family.</text>
</comment>
<reference evidence="14" key="1">
    <citation type="submission" date="2020-11" db="EMBL/GenBank/DDBJ databases">
        <authorList>
            <person name="Tran Van P."/>
        </authorList>
    </citation>
    <scope>NUCLEOTIDE SEQUENCE</scope>
</reference>
<dbReference type="AlphaFoldDB" id="A0A7R8XD09"/>
<evidence type="ECO:0000256" key="1">
    <source>
        <dbReference type="ARBA" id="ARBA00004141"/>
    </source>
</evidence>
<feature type="transmembrane region" description="Helical" evidence="13">
    <location>
        <begin position="402"/>
        <end position="425"/>
    </location>
</feature>
<dbReference type="InterPro" id="IPR001873">
    <property type="entry name" value="ENaC"/>
</dbReference>
<keyword evidence="9 13" id="KW-0472">Membrane</keyword>
<evidence type="ECO:0000256" key="5">
    <source>
        <dbReference type="ARBA" id="ARBA00022692"/>
    </source>
</evidence>
<evidence type="ECO:0000256" key="11">
    <source>
        <dbReference type="ARBA" id="ARBA00023303"/>
    </source>
</evidence>
<dbReference type="Proteomes" id="UP000677054">
    <property type="component" value="Unassembled WGS sequence"/>
</dbReference>
<keyword evidence="15" id="KW-1185">Reference proteome</keyword>
<keyword evidence="7" id="KW-0915">Sodium</keyword>
<dbReference type="Pfam" id="PF00858">
    <property type="entry name" value="ASC"/>
    <property type="match status" value="1"/>
</dbReference>